<dbReference type="GO" id="GO:0035312">
    <property type="term" value="F:5'-3' DNA exonuclease activity"/>
    <property type="evidence" value="ECO:0007669"/>
    <property type="project" value="TreeGrafter"/>
</dbReference>
<dbReference type="PANTHER" id="PTHR42924">
    <property type="entry name" value="EXONUCLEASE"/>
    <property type="match status" value="1"/>
</dbReference>
<dbReference type="Proteomes" id="UP000824139">
    <property type="component" value="Unassembled WGS sequence"/>
</dbReference>
<dbReference type="Gene3D" id="3.20.20.140">
    <property type="entry name" value="Metal-dependent hydrolases"/>
    <property type="match status" value="1"/>
</dbReference>
<evidence type="ECO:0000313" key="3">
    <source>
        <dbReference type="Proteomes" id="UP000824139"/>
    </source>
</evidence>
<gene>
    <name evidence="2" type="ORF">IAD41_04425</name>
</gene>
<evidence type="ECO:0000313" key="2">
    <source>
        <dbReference type="EMBL" id="HIS82832.1"/>
    </source>
</evidence>
<dbReference type="InterPro" id="IPR016195">
    <property type="entry name" value="Pol/histidinol_Pase-like"/>
</dbReference>
<dbReference type="GO" id="GO:0004534">
    <property type="term" value="F:5'-3' RNA exonuclease activity"/>
    <property type="evidence" value="ECO:0007669"/>
    <property type="project" value="TreeGrafter"/>
</dbReference>
<dbReference type="CDD" id="cd07438">
    <property type="entry name" value="PHP_HisPPase_AMP"/>
    <property type="match status" value="1"/>
</dbReference>
<reference evidence="2" key="1">
    <citation type="submission" date="2020-10" db="EMBL/GenBank/DDBJ databases">
        <authorList>
            <person name="Gilroy R."/>
        </authorList>
    </citation>
    <scope>NUCLEOTIDE SEQUENCE</scope>
    <source>
        <strain evidence="2">CHK152-2994</strain>
    </source>
</reference>
<dbReference type="SUPFAM" id="SSF89550">
    <property type="entry name" value="PHP domain-like"/>
    <property type="match status" value="1"/>
</dbReference>
<dbReference type="Pfam" id="PF02811">
    <property type="entry name" value="PHP"/>
    <property type="match status" value="1"/>
</dbReference>
<evidence type="ECO:0000259" key="1">
    <source>
        <dbReference type="SMART" id="SM00481"/>
    </source>
</evidence>
<feature type="domain" description="Polymerase/histidinol phosphatase N-terminal" evidence="1">
    <location>
        <begin position="21"/>
        <end position="83"/>
    </location>
</feature>
<dbReference type="AlphaFoldDB" id="A0A9D1FVB2"/>
<name>A0A9D1FVB2_9BACT</name>
<protein>
    <submittedName>
        <fullName evidence="2">PHP domain-containing protein</fullName>
    </submittedName>
</protein>
<accession>A0A9D1FVB2</accession>
<comment type="caution">
    <text evidence="2">The sequence shown here is derived from an EMBL/GenBank/DDBJ whole genome shotgun (WGS) entry which is preliminary data.</text>
</comment>
<dbReference type="SMART" id="SM00481">
    <property type="entry name" value="POLIIIAc"/>
    <property type="match status" value="1"/>
</dbReference>
<organism evidence="2 3">
    <name type="scientific">Candidatus Scatenecus faecavium</name>
    <dbReference type="NCBI Taxonomy" id="2840915"/>
    <lineage>
        <taxon>Bacteria</taxon>
        <taxon>Candidatus Scatenecus</taxon>
    </lineage>
</organism>
<dbReference type="InterPro" id="IPR004013">
    <property type="entry name" value="PHP_dom"/>
</dbReference>
<sequence length="212" mass="24488">MLDYKELIKNFKEEDFKLKRVNLHVHTDYSDGEGDFDELVEQAEAKNYNYIAITDHNTMKGYSERNSAASPVLIPGVEFDVWCGHVFMHLLAYGVDKENPELKEFFAKNKAETEWNIIRLIPKRNLRKLIKAIHNAGGIAVWAHPACCWCLSMDRMAKKLISMGLDGIEAYYPYPRFRRFVKFHRAGTAKKIAEKYNLIKTGGTDCHKKILS</sequence>
<dbReference type="InterPro" id="IPR052018">
    <property type="entry name" value="PHP_domain"/>
</dbReference>
<dbReference type="PANTHER" id="PTHR42924:SF3">
    <property type="entry name" value="POLYMERASE_HISTIDINOL PHOSPHATASE N-TERMINAL DOMAIN-CONTAINING PROTEIN"/>
    <property type="match status" value="1"/>
</dbReference>
<proteinExistence type="predicted"/>
<dbReference type="InterPro" id="IPR003141">
    <property type="entry name" value="Pol/His_phosphatase_N"/>
</dbReference>
<dbReference type="EMBL" id="DVJO01000094">
    <property type="protein sequence ID" value="HIS82832.1"/>
    <property type="molecule type" value="Genomic_DNA"/>
</dbReference>
<reference evidence="2" key="2">
    <citation type="journal article" date="2021" name="PeerJ">
        <title>Extensive microbial diversity within the chicken gut microbiome revealed by metagenomics and culture.</title>
        <authorList>
            <person name="Gilroy R."/>
            <person name="Ravi A."/>
            <person name="Getino M."/>
            <person name="Pursley I."/>
            <person name="Horton D.L."/>
            <person name="Alikhan N.F."/>
            <person name="Baker D."/>
            <person name="Gharbi K."/>
            <person name="Hall N."/>
            <person name="Watson M."/>
            <person name="Adriaenssens E.M."/>
            <person name="Foster-Nyarko E."/>
            <person name="Jarju S."/>
            <person name="Secka A."/>
            <person name="Antonio M."/>
            <person name="Oren A."/>
            <person name="Chaudhuri R.R."/>
            <person name="La Ragione R."/>
            <person name="Hildebrand F."/>
            <person name="Pallen M.J."/>
        </authorList>
    </citation>
    <scope>NUCLEOTIDE SEQUENCE</scope>
    <source>
        <strain evidence="2">CHK152-2994</strain>
    </source>
</reference>